<reference evidence="3 4" key="1">
    <citation type="journal article" date="2011" name="J. Gen. Appl. Microbiol.">
        <title>Draft genome sequencing of the enigmatic yeast Saitoella complicata.</title>
        <authorList>
            <person name="Nishida H."/>
            <person name="Hamamoto M."/>
            <person name="Sugiyama J."/>
        </authorList>
    </citation>
    <scope>NUCLEOTIDE SEQUENCE [LARGE SCALE GENOMIC DNA]</scope>
    <source>
        <strain evidence="3 4">NRRL Y-17804</strain>
    </source>
</reference>
<dbReference type="InterPro" id="IPR050231">
    <property type="entry name" value="Iron_ascorbate_oxido_reductase"/>
</dbReference>
<evidence type="ECO:0000256" key="1">
    <source>
        <dbReference type="RuleBase" id="RU003682"/>
    </source>
</evidence>
<dbReference type="PRINTS" id="PR00682">
    <property type="entry name" value="IPNSYNTHASE"/>
</dbReference>
<dbReference type="InterPro" id="IPR027443">
    <property type="entry name" value="IPNS-like_sf"/>
</dbReference>
<keyword evidence="4" id="KW-1185">Reference proteome</keyword>
<dbReference type="EMBL" id="BACD03000067">
    <property type="protein sequence ID" value="GAO52374.1"/>
    <property type="molecule type" value="Genomic_DNA"/>
</dbReference>
<dbReference type="SUPFAM" id="SSF51197">
    <property type="entry name" value="Clavaminate synthase-like"/>
    <property type="match status" value="1"/>
</dbReference>
<accession>A0A0E9NR97</accession>
<dbReference type="InterPro" id="IPR026992">
    <property type="entry name" value="DIOX_N"/>
</dbReference>
<dbReference type="GO" id="GO:0046872">
    <property type="term" value="F:metal ion binding"/>
    <property type="evidence" value="ECO:0007669"/>
    <property type="project" value="UniProtKB-KW"/>
</dbReference>
<dbReference type="InterPro" id="IPR044861">
    <property type="entry name" value="IPNS-like_FE2OG_OXY"/>
</dbReference>
<reference evidence="3 4" key="3">
    <citation type="journal article" date="2015" name="Genome Announc.">
        <title>Draft Genome Sequence of the Archiascomycetous Yeast Saitoella complicata.</title>
        <authorList>
            <person name="Yamauchi K."/>
            <person name="Kondo S."/>
            <person name="Hamamoto M."/>
            <person name="Takahashi Y."/>
            <person name="Ogura Y."/>
            <person name="Hayashi T."/>
            <person name="Nishida H."/>
        </authorList>
    </citation>
    <scope>NUCLEOTIDE SEQUENCE [LARGE SCALE GENOMIC DNA]</scope>
    <source>
        <strain evidence="3 4">NRRL Y-17804</strain>
    </source>
</reference>
<keyword evidence="1" id="KW-0560">Oxidoreductase</keyword>
<dbReference type="InterPro" id="IPR005123">
    <property type="entry name" value="Oxoglu/Fe-dep_dioxygenase_dom"/>
</dbReference>
<dbReference type="OMA" id="WHRGYSG"/>
<proteinExistence type="inferred from homology"/>
<dbReference type="Proteomes" id="UP000033140">
    <property type="component" value="Unassembled WGS sequence"/>
</dbReference>
<dbReference type="FunFam" id="2.60.120.330:FF:000030">
    <property type="entry name" value="Thymine dioxygenase"/>
    <property type="match status" value="1"/>
</dbReference>
<dbReference type="AlphaFoldDB" id="A0A0E9NR97"/>
<gene>
    <name evidence="3" type="ORF">G7K_6452-t1</name>
</gene>
<dbReference type="PROSITE" id="PS51471">
    <property type="entry name" value="FE2OG_OXY"/>
    <property type="match status" value="1"/>
</dbReference>
<evidence type="ECO:0000259" key="2">
    <source>
        <dbReference type="PROSITE" id="PS51471"/>
    </source>
</evidence>
<keyword evidence="1" id="KW-0479">Metal-binding</keyword>
<reference evidence="3 4" key="2">
    <citation type="journal article" date="2014" name="J. Gen. Appl. Microbiol.">
        <title>The early diverging ascomycetous budding yeast Saitoella complicata has three histone deacetylases belonging to the Clr6, Hos2, and Rpd3 lineages.</title>
        <authorList>
            <person name="Nishida H."/>
            <person name="Matsumoto T."/>
            <person name="Kondo S."/>
            <person name="Hamamoto M."/>
            <person name="Yoshikawa H."/>
        </authorList>
    </citation>
    <scope>NUCLEOTIDE SEQUENCE [LARGE SCALE GENOMIC DNA]</scope>
    <source>
        <strain evidence="3 4">NRRL Y-17804</strain>
    </source>
</reference>
<keyword evidence="1" id="KW-0408">Iron</keyword>
<comment type="similarity">
    <text evidence="1">Belongs to the iron/ascorbate-dependent oxidoreductase family.</text>
</comment>
<dbReference type="Pfam" id="PF14226">
    <property type="entry name" value="DIOX_N"/>
    <property type="match status" value="1"/>
</dbReference>
<dbReference type="RefSeq" id="XP_019024533.1">
    <property type="nucleotide sequence ID" value="XM_019166030.1"/>
</dbReference>
<feature type="domain" description="Fe2OG dioxygenase" evidence="2">
    <location>
        <begin position="182"/>
        <end position="295"/>
    </location>
</feature>
<evidence type="ECO:0000313" key="4">
    <source>
        <dbReference type="Proteomes" id="UP000033140"/>
    </source>
</evidence>
<dbReference type="PANTHER" id="PTHR47990">
    <property type="entry name" value="2-OXOGLUTARATE (2OG) AND FE(II)-DEPENDENT OXYGENASE SUPERFAMILY PROTEIN-RELATED"/>
    <property type="match status" value="1"/>
</dbReference>
<name>A0A0E9NR97_SAICN</name>
<comment type="caution">
    <text evidence="3">The sequence shown here is derived from an EMBL/GenBank/DDBJ whole genome shotgun (WGS) entry which is preliminary data.</text>
</comment>
<dbReference type="OrthoDB" id="288590at2759"/>
<dbReference type="GO" id="GO:0016491">
    <property type="term" value="F:oxidoreductase activity"/>
    <property type="evidence" value="ECO:0007669"/>
    <property type="project" value="UniProtKB-KW"/>
</dbReference>
<dbReference type="STRING" id="698492.A0A0E9NR97"/>
<dbReference type="GO" id="GO:0044283">
    <property type="term" value="P:small molecule biosynthetic process"/>
    <property type="evidence" value="ECO:0007669"/>
    <property type="project" value="UniProtKB-ARBA"/>
</dbReference>
<evidence type="ECO:0000313" key="3">
    <source>
        <dbReference type="EMBL" id="GAO52374.1"/>
    </source>
</evidence>
<dbReference type="Gene3D" id="2.60.120.330">
    <property type="entry name" value="B-lactam Antibiotic, Isopenicillin N Synthase, Chain"/>
    <property type="match status" value="1"/>
</dbReference>
<protein>
    <recommendedName>
        <fullName evidence="2">Fe2OG dioxygenase domain-containing protein</fullName>
    </recommendedName>
</protein>
<dbReference type="Pfam" id="PF03171">
    <property type="entry name" value="2OG-FeII_Oxy"/>
    <property type="match status" value="1"/>
</dbReference>
<sequence>MPSAPHKSQVPIVDFAPFLNGTPSDRKSTATQIYQAFKTVGFVYLINHGVPQEKVNECFAWSKKFFDLPSEIKNLAPHPPSGRYHKGYSSVGKEKVVQMVYDPEAVKALRKAPDVKESFESGRQDDELYPNIWVPEEHIPGFRAFMEEYFATCRGTQCQILRAVALGMGLDETYFDPFHSDRQNQLRLLHYPPTPAKELLSGVKERIAAHTDFGTLTMLFQDDVGGLEVEDIHQKGVFHPAPPVEDAVVVNIGDFMQRWSNDELKSTMHRVRAPPADDETKMTKARYSVPYFSTANRDAIIDCLPTCWGEDRPKKYAPITSGDYIGMRLDATY</sequence>
<organism evidence="3 4">
    <name type="scientific">Saitoella complicata (strain BCRC 22490 / CBS 7301 / JCM 7358 / NBRC 10748 / NRRL Y-17804)</name>
    <dbReference type="NCBI Taxonomy" id="698492"/>
    <lineage>
        <taxon>Eukaryota</taxon>
        <taxon>Fungi</taxon>
        <taxon>Dikarya</taxon>
        <taxon>Ascomycota</taxon>
        <taxon>Taphrinomycotina</taxon>
        <taxon>Taphrinomycotina incertae sedis</taxon>
        <taxon>Saitoella</taxon>
    </lineage>
</organism>